<dbReference type="EMBL" id="KQ995598">
    <property type="protein sequence ID" value="KZV46540.1"/>
    <property type="molecule type" value="Genomic_DNA"/>
</dbReference>
<organism evidence="1 2">
    <name type="scientific">Dorcoceras hygrometricum</name>
    <dbReference type="NCBI Taxonomy" id="472368"/>
    <lineage>
        <taxon>Eukaryota</taxon>
        <taxon>Viridiplantae</taxon>
        <taxon>Streptophyta</taxon>
        <taxon>Embryophyta</taxon>
        <taxon>Tracheophyta</taxon>
        <taxon>Spermatophyta</taxon>
        <taxon>Magnoliopsida</taxon>
        <taxon>eudicotyledons</taxon>
        <taxon>Gunneridae</taxon>
        <taxon>Pentapetalae</taxon>
        <taxon>asterids</taxon>
        <taxon>lamiids</taxon>
        <taxon>Lamiales</taxon>
        <taxon>Gesneriaceae</taxon>
        <taxon>Didymocarpoideae</taxon>
        <taxon>Trichosporeae</taxon>
        <taxon>Loxocarpinae</taxon>
        <taxon>Dorcoceras</taxon>
    </lineage>
</organism>
<evidence type="ECO:0000313" key="1">
    <source>
        <dbReference type="EMBL" id="KZV46540.1"/>
    </source>
</evidence>
<evidence type="ECO:0000313" key="2">
    <source>
        <dbReference type="Proteomes" id="UP000250235"/>
    </source>
</evidence>
<dbReference type="PANTHER" id="PTHR31008:SF15">
    <property type="entry name" value="GPI-ANCHORED ADHESIN-LIKE PROTEIN"/>
    <property type="match status" value="1"/>
</dbReference>
<name>A0A2Z7CHQ5_9LAMI</name>
<accession>A0A2Z7CHQ5</accession>
<proteinExistence type="predicted"/>
<protein>
    <submittedName>
        <fullName evidence="1">Uncharacterized protein</fullName>
    </submittedName>
</protein>
<dbReference type="OrthoDB" id="2020180at2759"/>
<dbReference type="Proteomes" id="UP000250235">
    <property type="component" value="Unassembled WGS sequence"/>
</dbReference>
<sequence length="107" mass="11944">MEKLKPETPLDDAVFQLSPKRTRCELFVSSDGSTEKIASGLLKTFVAHLKFAEQQIASAAICKRRSGPALDGRYQVHHQVSVWDRNVRELQELCLKLIAGTHGHSES</sequence>
<gene>
    <name evidence="1" type="ORF">F511_43094</name>
</gene>
<dbReference type="AlphaFoldDB" id="A0A2Z7CHQ5"/>
<dbReference type="PANTHER" id="PTHR31008">
    <property type="entry name" value="COP1-INTERACTING PROTEIN-RELATED"/>
    <property type="match status" value="1"/>
</dbReference>
<reference evidence="1 2" key="1">
    <citation type="journal article" date="2015" name="Proc. Natl. Acad. Sci. U.S.A.">
        <title>The resurrection genome of Boea hygrometrica: A blueprint for survival of dehydration.</title>
        <authorList>
            <person name="Xiao L."/>
            <person name="Yang G."/>
            <person name="Zhang L."/>
            <person name="Yang X."/>
            <person name="Zhao S."/>
            <person name="Ji Z."/>
            <person name="Zhou Q."/>
            <person name="Hu M."/>
            <person name="Wang Y."/>
            <person name="Chen M."/>
            <person name="Xu Y."/>
            <person name="Jin H."/>
            <person name="Xiao X."/>
            <person name="Hu G."/>
            <person name="Bao F."/>
            <person name="Hu Y."/>
            <person name="Wan P."/>
            <person name="Li L."/>
            <person name="Deng X."/>
            <person name="Kuang T."/>
            <person name="Xiang C."/>
            <person name="Zhu J.K."/>
            <person name="Oliver M.J."/>
            <person name="He Y."/>
        </authorList>
    </citation>
    <scope>NUCLEOTIDE SEQUENCE [LARGE SCALE GENOMIC DNA]</scope>
    <source>
        <strain evidence="2">cv. XS01</strain>
    </source>
</reference>
<keyword evidence="2" id="KW-1185">Reference proteome</keyword>